<dbReference type="EMBL" id="WJPN01000016">
    <property type="protein sequence ID" value="MRH01970.1"/>
    <property type="molecule type" value="Genomic_DNA"/>
</dbReference>
<keyword evidence="5 6" id="KW-0472">Membrane</keyword>
<comment type="caution">
    <text evidence="8">The sequence shown here is derived from an EMBL/GenBank/DDBJ whole genome shotgun (WGS) entry which is preliminary data.</text>
</comment>
<dbReference type="InterPro" id="IPR000412">
    <property type="entry name" value="ABC_2_transport"/>
</dbReference>
<evidence type="ECO:0000256" key="6">
    <source>
        <dbReference type="RuleBase" id="RU361157"/>
    </source>
</evidence>
<organism evidence="8 11">
    <name type="scientific">Xanthomonas sontii</name>
    <dbReference type="NCBI Taxonomy" id="2650745"/>
    <lineage>
        <taxon>Bacteria</taxon>
        <taxon>Pseudomonadati</taxon>
        <taxon>Pseudomonadota</taxon>
        <taxon>Gammaproteobacteria</taxon>
        <taxon>Lysobacterales</taxon>
        <taxon>Lysobacteraceae</taxon>
        <taxon>Xanthomonas</taxon>
    </lineage>
</organism>
<dbReference type="PIRSF" id="PIRSF006648">
    <property type="entry name" value="DrrB"/>
    <property type="match status" value="1"/>
</dbReference>
<gene>
    <name evidence="8" type="ORF">GIY21_16870</name>
    <name evidence="9" type="ORF">GIY22_16885</name>
</gene>
<keyword evidence="6" id="KW-1003">Cell membrane</keyword>
<proteinExistence type="inferred from homology"/>
<dbReference type="Pfam" id="PF01061">
    <property type="entry name" value="ABC2_membrane"/>
    <property type="match status" value="1"/>
</dbReference>
<feature type="transmembrane region" description="Helical" evidence="6">
    <location>
        <begin position="115"/>
        <end position="145"/>
    </location>
</feature>
<evidence type="ECO:0000256" key="5">
    <source>
        <dbReference type="ARBA" id="ARBA00023136"/>
    </source>
</evidence>
<keyword evidence="6" id="KW-0813">Transport</keyword>
<dbReference type="Proteomes" id="UP000439314">
    <property type="component" value="Unassembled WGS sequence"/>
</dbReference>
<evidence type="ECO:0000313" key="11">
    <source>
        <dbReference type="Proteomes" id="UP000439314"/>
    </source>
</evidence>
<dbReference type="InterPro" id="IPR047817">
    <property type="entry name" value="ABC2_TM_bact-type"/>
</dbReference>
<dbReference type="GO" id="GO:0043190">
    <property type="term" value="C:ATP-binding cassette (ABC) transporter complex"/>
    <property type="evidence" value="ECO:0007669"/>
    <property type="project" value="InterPro"/>
</dbReference>
<reference evidence="9" key="2">
    <citation type="journal article" date="2020" name="Plant Dis.">
        <title>A Grain Rot of Rice in Iran Caused by a Xanthomonas Strain Closely Related to X. sacchari.</title>
        <authorList>
            <person name="Mirghasempour S.A."/>
            <person name="Huang S."/>
            <person name="Studholme D.J."/>
            <person name="Brady C.L."/>
        </authorList>
    </citation>
    <scope>NUCLEOTIDE SEQUENCE</scope>
    <source>
        <strain evidence="9">SAM114</strain>
    </source>
</reference>
<dbReference type="InterPro" id="IPR013525">
    <property type="entry name" value="ABC2_TM"/>
</dbReference>
<evidence type="ECO:0000256" key="1">
    <source>
        <dbReference type="ARBA" id="ARBA00004141"/>
    </source>
</evidence>
<feature type="transmembrane region" description="Helical" evidence="6">
    <location>
        <begin position="41"/>
        <end position="60"/>
    </location>
</feature>
<feature type="domain" description="ABC transmembrane type-2" evidence="7">
    <location>
        <begin position="36"/>
        <end position="261"/>
    </location>
</feature>
<dbReference type="Proteomes" id="UP000437931">
    <property type="component" value="Unassembled WGS sequence"/>
</dbReference>
<dbReference type="AlphaFoldDB" id="A0A6N7QDS8"/>
<keyword evidence="3 6" id="KW-0812">Transmembrane</keyword>
<dbReference type="RefSeq" id="WP_153752510.1">
    <property type="nucleotide sequence ID" value="NZ_WJPM01000016.1"/>
</dbReference>
<feature type="transmembrane region" description="Helical" evidence="6">
    <location>
        <begin position="72"/>
        <end position="94"/>
    </location>
</feature>
<dbReference type="PROSITE" id="PS51012">
    <property type="entry name" value="ABC_TM2"/>
    <property type="match status" value="1"/>
</dbReference>
<feature type="transmembrane region" description="Helical" evidence="6">
    <location>
        <begin position="186"/>
        <end position="208"/>
    </location>
</feature>
<keyword evidence="10" id="KW-1185">Reference proteome</keyword>
<sequence length="261" mass="27774">MNPIDLSVASPAAAWSLRDQSALLLREIRYEVLRWLRTPSFALPTLLFPPLFYLLFGVLLNHGRHDAAVYLMASYSVFGVMAPALFGFGVGLALDRERGLLALKRAMPVPPLALLLARTALAMAFALAIGVLLQALAALLGGVMLTPAQRIGLLLVDVLGTLPFCAIGLALGAYAGGSGAPALVNLIYLPMAFLSGLWIPLQLLPAWLTTLAPLWPSYHLGQLALRVVGQGDGHGSAGHVIALLAVTVVFYALAQRRLRRG</sequence>
<evidence type="ECO:0000256" key="3">
    <source>
        <dbReference type="ARBA" id="ARBA00022692"/>
    </source>
</evidence>
<dbReference type="GO" id="GO:0140359">
    <property type="term" value="F:ABC-type transporter activity"/>
    <property type="evidence" value="ECO:0007669"/>
    <property type="project" value="InterPro"/>
</dbReference>
<evidence type="ECO:0000256" key="2">
    <source>
        <dbReference type="ARBA" id="ARBA00007783"/>
    </source>
</evidence>
<evidence type="ECO:0000313" key="8">
    <source>
        <dbReference type="EMBL" id="MRH01970.1"/>
    </source>
</evidence>
<feature type="transmembrane region" description="Helical" evidence="6">
    <location>
        <begin position="236"/>
        <end position="254"/>
    </location>
</feature>
<reference evidence="10 11" key="1">
    <citation type="submission" date="2019-11" db="EMBL/GenBank/DDBJ databases">
        <title>First report of rice panicle blight caused by Xanthomonas sp. in Iran.</title>
        <authorList>
            <person name="Mirghasempour S.A."/>
            <person name="Huang S."/>
            <person name="Brady C.L."/>
            <person name="Studholme D.J."/>
        </authorList>
    </citation>
    <scope>NUCLEOTIDE SEQUENCE [LARGE SCALE GENOMIC DNA]</scope>
    <source>
        <strain evidence="8 11">ASD011</strain>
        <strain evidence="10">SAM114</strain>
    </source>
</reference>
<evidence type="ECO:0000313" key="9">
    <source>
        <dbReference type="EMBL" id="MRH76302.1"/>
    </source>
</evidence>
<protein>
    <recommendedName>
        <fullName evidence="6">Transport permease protein</fullName>
    </recommendedName>
</protein>
<feature type="transmembrane region" description="Helical" evidence="6">
    <location>
        <begin position="151"/>
        <end position="174"/>
    </location>
</feature>
<comment type="similarity">
    <text evidence="2 6">Belongs to the ABC-2 integral membrane protein family.</text>
</comment>
<keyword evidence="4 6" id="KW-1133">Transmembrane helix</keyword>
<dbReference type="EMBL" id="WJPM01000016">
    <property type="protein sequence ID" value="MRH76302.1"/>
    <property type="molecule type" value="Genomic_DNA"/>
</dbReference>
<accession>A0A6N7QDS8</accession>
<dbReference type="InterPro" id="IPR051784">
    <property type="entry name" value="Nod_factor_ABC_transporter"/>
</dbReference>
<evidence type="ECO:0000256" key="4">
    <source>
        <dbReference type="ARBA" id="ARBA00022989"/>
    </source>
</evidence>
<dbReference type="PANTHER" id="PTHR43229">
    <property type="entry name" value="NODULATION PROTEIN J"/>
    <property type="match status" value="1"/>
</dbReference>
<comment type="subcellular location">
    <subcellularLocation>
        <location evidence="6">Cell inner membrane</location>
        <topology evidence="6">Multi-pass membrane protein</topology>
    </subcellularLocation>
    <subcellularLocation>
        <location evidence="1">Membrane</location>
        <topology evidence="1">Multi-pass membrane protein</topology>
    </subcellularLocation>
</comment>
<name>A0A6N7QDS8_9XANT</name>
<evidence type="ECO:0000259" key="7">
    <source>
        <dbReference type="PROSITE" id="PS51012"/>
    </source>
</evidence>
<evidence type="ECO:0000313" key="10">
    <source>
        <dbReference type="Proteomes" id="UP000437931"/>
    </source>
</evidence>
<dbReference type="PANTHER" id="PTHR43229:SF3">
    <property type="entry name" value="ABC-TYPE MULTIDRUG TRANSPORT SYSTEM, PERMEASE COMPONENT"/>
    <property type="match status" value="1"/>
</dbReference>